<dbReference type="GO" id="GO:0005737">
    <property type="term" value="C:cytoplasm"/>
    <property type="evidence" value="ECO:0007669"/>
    <property type="project" value="TreeGrafter"/>
</dbReference>
<dbReference type="GO" id="GO:0010506">
    <property type="term" value="P:regulation of autophagy"/>
    <property type="evidence" value="ECO:0007669"/>
    <property type="project" value="InterPro"/>
</dbReference>
<dbReference type="SMART" id="SM00220">
    <property type="entry name" value="S_TKc"/>
    <property type="match status" value="1"/>
</dbReference>
<keyword evidence="7" id="KW-1185">Reference proteome</keyword>
<dbReference type="InterPro" id="IPR045269">
    <property type="entry name" value="Atg1-like"/>
</dbReference>
<evidence type="ECO:0000256" key="4">
    <source>
        <dbReference type="SAM" id="MobiDB-lite"/>
    </source>
</evidence>
<dbReference type="SUPFAM" id="SSF56112">
    <property type="entry name" value="Protein kinase-like (PK-like)"/>
    <property type="match status" value="1"/>
</dbReference>
<dbReference type="InterPro" id="IPR017441">
    <property type="entry name" value="Protein_kinase_ATP_BS"/>
</dbReference>
<feature type="binding site" evidence="3">
    <location>
        <position position="50"/>
    </location>
    <ligand>
        <name>ATP</name>
        <dbReference type="ChEBI" id="CHEBI:30616"/>
    </ligand>
</feature>
<gene>
    <name evidence="6" type="ORF">TRFO_30857</name>
</gene>
<dbReference type="GeneID" id="94842288"/>
<dbReference type="GO" id="GO:0005524">
    <property type="term" value="F:ATP binding"/>
    <property type="evidence" value="ECO:0007669"/>
    <property type="project" value="UniProtKB-UniRule"/>
</dbReference>
<protein>
    <recommendedName>
        <fullName evidence="5">Protein kinase domain-containing protein</fullName>
    </recommendedName>
</protein>
<feature type="domain" description="Protein kinase" evidence="5">
    <location>
        <begin position="21"/>
        <end position="267"/>
    </location>
</feature>
<dbReference type="InterPro" id="IPR000719">
    <property type="entry name" value="Prot_kinase_dom"/>
</dbReference>
<dbReference type="OrthoDB" id="1668230at2759"/>
<evidence type="ECO:0000256" key="2">
    <source>
        <dbReference type="ARBA" id="ARBA00022840"/>
    </source>
</evidence>
<dbReference type="AlphaFoldDB" id="A0A1J4JUK2"/>
<dbReference type="Proteomes" id="UP000179807">
    <property type="component" value="Unassembled WGS sequence"/>
</dbReference>
<evidence type="ECO:0000313" key="7">
    <source>
        <dbReference type="Proteomes" id="UP000179807"/>
    </source>
</evidence>
<keyword evidence="1 3" id="KW-0547">Nucleotide-binding</keyword>
<sequence>MCANRLSLHAGNESHIKVHDYMIGDPIGRGAFAQIRISFHHRSKNPFAVKVISKSKLQQSKNGKQMLFNETVLAPLIDHPSIIEIIEISDSHSQIFQFMRFAEHGDLLRRLRKAPFENSVALRIIDQLLSAVEYLHANGIVHRDIKLENILLSKHTGAKLCDFGLASLTFDGRVSGNCGSFEYSAPEAIRQPVFDGFKADMWSVGIVIYAIFSRKLPFNQVGREFNYSEPIDMTAVPPNIQPLILKLLSIDPNDRPSATEARAFEAIKSSQTRKKEPLSMLHMPDLSHENSFVIISRLSQAMHVSFQSMRAKLTSPNMNRQKILFLLFKRRYERLNLAGMEIPFRRVLVANSEPMPENHLRPAARRFLHQRNLNIENHQNMNHHENSIITPNYDNQTSNNNENNQTSNNNENNQTENEKNVVIENGEVKNGEIQIDQSNEMNINEGINNNISITDNNENIKNSTDNQNESKSGIKNDYNDIPLENVRVFPVNAYALYDKMHSFLLKNKCCVSSPISTTPVILQHQESRDLRLSFTCRDQSPDETSAILTLIADPDSKELSSLIMRHMEECFPPMAAA</sequence>
<evidence type="ECO:0000313" key="6">
    <source>
        <dbReference type="EMBL" id="OHT02152.1"/>
    </source>
</evidence>
<reference evidence="6" key="1">
    <citation type="submission" date="2016-10" db="EMBL/GenBank/DDBJ databases">
        <authorList>
            <person name="Benchimol M."/>
            <person name="Almeida L.G."/>
            <person name="Vasconcelos A.T."/>
            <person name="Perreira-Neves A."/>
            <person name="Rosa I.A."/>
            <person name="Tasca T."/>
            <person name="Bogo M.R."/>
            <person name="de Souza W."/>
        </authorList>
    </citation>
    <scope>NUCLEOTIDE SEQUENCE [LARGE SCALE GENOMIC DNA]</scope>
    <source>
        <strain evidence="6">K</strain>
    </source>
</reference>
<feature type="region of interest" description="Disordered" evidence="4">
    <location>
        <begin position="378"/>
        <end position="416"/>
    </location>
</feature>
<dbReference type="GO" id="GO:0004674">
    <property type="term" value="F:protein serine/threonine kinase activity"/>
    <property type="evidence" value="ECO:0007669"/>
    <property type="project" value="InterPro"/>
</dbReference>
<dbReference type="Pfam" id="PF00069">
    <property type="entry name" value="Pkinase"/>
    <property type="match status" value="1"/>
</dbReference>
<evidence type="ECO:0000256" key="3">
    <source>
        <dbReference type="PROSITE-ProRule" id="PRU10141"/>
    </source>
</evidence>
<dbReference type="PANTHER" id="PTHR24348">
    <property type="entry name" value="SERINE/THREONINE-PROTEIN KINASE UNC-51-RELATED"/>
    <property type="match status" value="1"/>
</dbReference>
<dbReference type="PANTHER" id="PTHR24348:SF68">
    <property type="entry name" value="SERINE_THREONINE-PROTEIN KINASE ATG1C"/>
    <property type="match status" value="1"/>
</dbReference>
<dbReference type="PROSITE" id="PS00108">
    <property type="entry name" value="PROTEIN_KINASE_ST"/>
    <property type="match status" value="1"/>
</dbReference>
<name>A0A1J4JUK2_9EUKA</name>
<dbReference type="RefSeq" id="XP_068355288.1">
    <property type="nucleotide sequence ID" value="XM_068507584.1"/>
</dbReference>
<evidence type="ECO:0000259" key="5">
    <source>
        <dbReference type="PROSITE" id="PS50011"/>
    </source>
</evidence>
<dbReference type="PROSITE" id="PS00107">
    <property type="entry name" value="PROTEIN_KINASE_ATP"/>
    <property type="match status" value="1"/>
</dbReference>
<evidence type="ECO:0000256" key="1">
    <source>
        <dbReference type="ARBA" id="ARBA00022741"/>
    </source>
</evidence>
<dbReference type="VEuPathDB" id="TrichDB:TRFO_30857"/>
<accession>A0A1J4JUK2</accession>
<dbReference type="InterPro" id="IPR008271">
    <property type="entry name" value="Ser/Thr_kinase_AS"/>
</dbReference>
<dbReference type="Gene3D" id="1.10.510.10">
    <property type="entry name" value="Transferase(Phosphotransferase) domain 1"/>
    <property type="match status" value="1"/>
</dbReference>
<organism evidence="6 7">
    <name type="scientific">Tritrichomonas foetus</name>
    <dbReference type="NCBI Taxonomy" id="1144522"/>
    <lineage>
        <taxon>Eukaryota</taxon>
        <taxon>Metamonada</taxon>
        <taxon>Parabasalia</taxon>
        <taxon>Tritrichomonadida</taxon>
        <taxon>Tritrichomonadidae</taxon>
        <taxon>Tritrichomonas</taxon>
    </lineage>
</organism>
<dbReference type="PROSITE" id="PS50011">
    <property type="entry name" value="PROTEIN_KINASE_DOM"/>
    <property type="match status" value="1"/>
</dbReference>
<keyword evidence="2 3" id="KW-0067">ATP-binding</keyword>
<feature type="compositionally biased region" description="Low complexity" evidence="4">
    <location>
        <begin position="395"/>
        <end position="415"/>
    </location>
</feature>
<dbReference type="InterPro" id="IPR011009">
    <property type="entry name" value="Kinase-like_dom_sf"/>
</dbReference>
<proteinExistence type="predicted"/>
<comment type="caution">
    <text evidence="6">The sequence shown here is derived from an EMBL/GenBank/DDBJ whole genome shotgun (WGS) entry which is preliminary data.</text>
</comment>
<dbReference type="EMBL" id="MLAK01000880">
    <property type="protein sequence ID" value="OHT02152.1"/>
    <property type="molecule type" value="Genomic_DNA"/>
</dbReference>